<protein>
    <submittedName>
        <fullName evidence="1">Uncharacterized protein</fullName>
    </submittedName>
</protein>
<dbReference type="AlphaFoldDB" id="A0AAN6T4E5"/>
<evidence type="ECO:0000313" key="2">
    <source>
        <dbReference type="Proteomes" id="UP001305647"/>
    </source>
</evidence>
<dbReference type="Proteomes" id="UP001305647">
    <property type="component" value="Unassembled WGS sequence"/>
</dbReference>
<sequence length="82" mass="8808">MSLTNPPSTATGPGSVSAVRTQTLKRSVQAAFEGMDSLPVVSLPVRSSVALLSTPVPFPRFRFLQRGCGYPKSPRFLKFLLG</sequence>
<name>A0AAN6T4E5_9PEZI</name>
<reference evidence="1" key="1">
    <citation type="journal article" date="2023" name="Mol. Phylogenet. Evol.">
        <title>Genome-scale phylogeny and comparative genomics of the fungal order Sordariales.</title>
        <authorList>
            <person name="Hensen N."/>
            <person name="Bonometti L."/>
            <person name="Westerberg I."/>
            <person name="Brannstrom I.O."/>
            <person name="Guillou S."/>
            <person name="Cros-Aarteil S."/>
            <person name="Calhoun S."/>
            <person name="Haridas S."/>
            <person name="Kuo A."/>
            <person name="Mondo S."/>
            <person name="Pangilinan J."/>
            <person name="Riley R."/>
            <person name="LaButti K."/>
            <person name="Andreopoulos B."/>
            <person name="Lipzen A."/>
            <person name="Chen C."/>
            <person name="Yan M."/>
            <person name="Daum C."/>
            <person name="Ng V."/>
            <person name="Clum A."/>
            <person name="Steindorff A."/>
            <person name="Ohm R.A."/>
            <person name="Martin F."/>
            <person name="Silar P."/>
            <person name="Natvig D.O."/>
            <person name="Lalanne C."/>
            <person name="Gautier V."/>
            <person name="Ament-Velasquez S.L."/>
            <person name="Kruys A."/>
            <person name="Hutchinson M.I."/>
            <person name="Powell A.J."/>
            <person name="Barry K."/>
            <person name="Miller A.N."/>
            <person name="Grigoriev I.V."/>
            <person name="Debuchy R."/>
            <person name="Gladieux P."/>
            <person name="Hiltunen Thoren M."/>
            <person name="Johannesson H."/>
        </authorList>
    </citation>
    <scope>NUCLEOTIDE SEQUENCE</scope>
    <source>
        <strain evidence="1">CBS 757.83</strain>
    </source>
</reference>
<comment type="caution">
    <text evidence="1">The sequence shown here is derived from an EMBL/GenBank/DDBJ whole genome shotgun (WGS) entry which is preliminary data.</text>
</comment>
<proteinExistence type="predicted"/>
<reference evidence="1" key="2">
    <citation type="submission" date="2023-05" db="EMBL/GenBank/DDBJ databases">
        <authorList>
            <consortium name="Lawrence Berkeley National Laboratory"/>
            <person name="Steindorff A."/>
            <person name="Hensen N."/>
            <person name="Bonometti L."/>
            <person name="Westerberg I."/>
            <person name="Brannstrom I.O."/>
            <person name="Guillou S."/>
            <person name="Cros-Aarteil S."/>
            <person name="Calhoun S."/>
            <person name="Haridas S."/>
            <person name="Kuo A."/>
            <person name="Mondo S."/>
            <person name="Pangilinan J."/>
            <person name="Riley R."/>
            <person name="Labutti K."/>
            <person name="Andreopoulos B."/>
            <person name="Lipzen A."/>
            <person name="Chen C."/>
            <person name="Yanf M."/>
            <person name="Daum C."/>
            <person name="Ng V."/>
            <person name="Clum A."/>
            <person name="Ohm R."/>
            <person name="Martin F."/>
            <person name="Silar P."/>
            <person name="Natvig D."/>
            <person name="Lalanne C."/>
            <person name="Gautier V."/>
            <person name="Ament-Velasquez S.L."/>
            <person name="Kruys A."/>
            <person name="Hutchinson M.I."/>
            <person name="Powell A.J."/>
            <person name="Barry K."/>
            <person name="Miller A.N."/>
            <person name="Grigoriev I.V."/>
            <person name="Debuchy R."/>
            <person name="Gladieux P."/>
            <person name="Thoren M.H."/>
            <person name="Johannesson H."/>
        </authorList>
    </citation>
    <scope>NUCLEOTIDE SEQUENCE</scope>
    <source>
        <strain evidence="1">CBS 757.83</strain>
    </source>
</reference>
<dbReference type="EMBL" id="MU863626">
    <property type="protein sequence ID" value="KAK4104383.1"/>
    <property type="molecule type" value="Genomic_DNA"/>
</dbReference>
<organism evidence="1 2">
    <name type="scientific">Parathielavia hyrcaniae</name>
    <dbReference type="NCBI Taxonomy" id="113614"/>
    <lineage>
        <taxon>Eukaryota</taxon>
        <taxon>Fungi</taxon>
        <taxon>Dikarya</taxon>
        <taxon>Ascomycota</taxon>
        <taxon>Pezizomycotina</taxon>
        <taxon>Sordariomycetes</taxon>
        <taxon>Sordariomycetidae</taxon>
        <taxon>Sordariales</taxon>
        <taxon>Chaetomiaceae</taxon>
        <taxon>Parathielavia</taxon>
    </lineage>
</organism>
<keyword evidence="2" id="KW-1185">Reference proteome</keyword>
<accession>A0AAN6T4E5</accession>
<evidence type="ECO:0000313" key="1">
    <source>
        <dbReference type="EMBL" id="KAK4104383.1"/>
    </source>
</evidence>
<gene>
    <name evidence="1" type="ORF">N658DRAFT_492492</name>
</gene>